<comment type="pathway">
    <text evidence="1">Cofactor biosynthesis; thiamine diphosphate biosynthesis.</text>
</comment>
<dbReference type="InterPro" id="IPR036206">
    <property type="entry name" value="ThiamineP_synth_sf"/>
</dbReference>
<dbReference type="Proteomes" id="UP001281305">
    <property type="component" value="Chromosome"/>
</dbReference>
<dbReference type="PANTHER" id="PTHR20857:SF23">
    <property type="entry name" value="THIAMINE BIOSYNTHETIC BIFUNCTIONAL ENZYME"/>
    <property type="match status" value="1"/>
</dbReference>
<dbReference type="InterPro" id="IPR022998">
    <property type="entry name" value="ThiamineP_synth_TenI"/>
</dbReference>
<accession>A0ABZ2TFU8</accession>
<dbReference type="EMBL" id="CP146606">
    <property type="protein sequence ID" value="WYK18000.1"/>
    <property type="molecule type" value="Genomic_DNA"/>
</dbReference>
<protein>
    <submittedName>
        <fullName evidence="4">Thiamine phosphate synthase</fullName>
    </submittedName>
</protein>
<keyword evidence="2" id="KW-0784">Thiamine biosynthesis</keyword>
<evidence type="ECO:0000256" key="1">
    <source>
        <dbReference type="ARBA" id="ARBA00004948"/>
    </source>
</evidence>
<evidence type="ECO:0000313" key="4">
    <source>
        <dbReference type="EMBL" id="WYK18000.1"/>
    </source>
</evidence>
<reference evidence="4 5" key="1">
    <citation type="submission" date="2024-02" db="EMBL/GenBank/DDBJ databases">
        <title>Roseovarius strain W115 nov., isolated from a marine algae.</title>
        <authorList>
            <person name="Lee M.W."/>
            <person name="Lee J.K."/>
            <person name="Kim J.M."/>
            <person name="Choi D.G."/>
            <person name="Baek J.H."/>
            <person name="Bayburt H."/>
            <person name="Jung J.J."/>
            <person name="Han D.M."/>
            <person name="Jeon C.O."/>
        </authorList>
    </citation>
    <scope>NUCLEOTIDE SEQUENCE [LARGE SCALE GENOMIC DNA]</scope>
    <source>
        <strain evidence="4 5">W115</strain>
    </source>
</reference>
<sequence>MAETEPPRLYLITPSEIELSRFPGQLADVLDAHEVACVRLALSSHDEDTLCRAADACRDVTTPRDVALVIDTHFVLAERLGLDGVHLTDGARSVRKARKALGADAIVGAFCGTSRHEGMNAGESGADYIGFGPAGLSALGDGTQADPELFEWWSQMIEIPVVAEGALDPGTIQTLTPNTDFFGIGDEIWRQDTPSKALESLVSAMR</sequence>
<evidence type="ECO:0000256" key="2">
    <source>
        <dbReference type="ARBA" id="ARBA00022977"/>
    </source>
</evidence>
<dbReference type="InterPro" id="IPR013785">
    <property type="entry name" value="Aldolase_TIM"/>
</dbReference>
<dbReference type="PANTHER" id="PTHR20857">
    <property type="entry name" value="THIAMINE-PHOSPHATE PYROPHOSPHORYLASE"/>
    <property type="match status" value="1"/>
</dbReference>
<keyword evidence="5" id="KW-1185">Reference proteome</keyword>
<dbReference type="RefSeq" id="WP_317054688.1">
    <property type="nucleotide sequence ID" value="NZ_CP146606.1"/>
</dbReference>
<feature type="domain" description="Thiamine phosphate synthase/TenI" evidence="3">
    <location>
        <begin position="9"/>
        <end position="175"/>
    </location>
</feature>
<organism evidence="4 5">
    <name type="scientific">Roseovarius rhodophyticola</name>
    <dbReference type="NCBI Taxonomy" id="3080827"/>
    <lineage>
        <taxon>Bacteria</taxon>
        <taxon>Pseudomonadati</taxon>
        <taxon>Pseudomonadota</taxon>
        <taxon>Alphaproteobacteria</taxon>
        <taxon>Rhodobacterales</taxon>
        <taxon>Roseobacteraceae</taxon>
        <taxon>Roseovarius</taxon>
    </lineage>
</organism>
<dbReference type="SUPFAM" id="SSF51391">
    <property type="entry name" value="Thiamin phosphate synthase"/>
    <property type="match status" value="1"/>
</dbReference>
<dbReference type="CDD" id="cd00564">
    <property type="entry name" value="TMP_TenI"/>
    <property type="match status" value="1"/>
</dbReference>
<evidence type="ECO:0000313" key="5">
    <source>
        <dbReference type="Proteomes" id="UP001281305"/>
    </source>
</evidence>
<name>A0ABZ2TFU8_9RHOB</name>
<dbReference type="Pfam" id="PF02581">
    <property type="entry name" value="TMP-TENI"/>
    <property type="match status" value="1"/>
</dbReference>
<dbReference type="Gene3D" id="3.20.20.70">
    <property type="entry name" value="Aldolase class I"/>
    <property type="match status" value="1"/>
</dbReference>
<proteinExistence type="predicted"/>
<evidence type="ECO:0000259" key="3">
    <source>
        <dbReference type="Pfam" id="PF02581"/>
    </source>
</evidence>
<gene>
    <name evidence="4" type="ORF">RZS32_016685</name>
</gene>